<name>A0A9P6CX20_9AGAR</name>
<gene>
    <name evidence="2" type="ORF">BDN70DRAFT_851402</name>
</gene>
<dbReference type="SMART" id="SM00225">
    <property type="entry name" value="BTB"/>
    <property type="match status" value="1"/>
</dbReference>
<dbReference type="SUPFAM" id="SSF54695">
    <property type="entry name" value="POZ domain"/>
    <property type="match status" value="1"/>
</dbReference>
<proteinExistence type="predicted"/>
<dbReference type="CDD" id="cd18186">
    <property type="entry name" value="BTB_POZ_ZBTB_KLHL-like"/>
    <property type="match status" value="1"/>
</dbReference>
<dbReference type="OrthoDB" id="3238373at2759"/>
<keyword evidence="3" id="KW-1185">Reference proteome</keyword>
<dbReference type="Gene3D" id="3.30.710.10">
    <property type="entry name" value="Potassium Channel Kv1.1, Chain A"/>
    <property type="match status" value="1"/>
</dbReference>
<evidence type="ECO:0000259" key="1">
    <source>
        <dbReference type="PROSITE" id="PS50097"/>
    </source>
</evidence>
<feature type="domain" description="BTB" evidence="1">
    <location>
        <begin position="17"/>
        <end position="106"/>
    </location>
</feature>
<dbReference type="EMBL" id="MU155152">
    <property type="protein sequence ID" value="KAF9483576.1"/>
    <property type="molecule type" value="Genomic_DNA"/>
</dbReference>
<dbReference type="Proteomes" id="UP000807469">
    <property type="component" value="Unassembled WGS sequence"/>
</dbReference>
<dbReference type="InterPro" id="IPR011333">
    <property type="entry name" value="SKP1/BTB/POZ_sf"/>
</dbReference>
<protein>
    <recommendedName>
        <fullName evidence="1">BTB domain-containing protein</fullName>
    </recommendedName>
</protein>
<dbReference type="PROSITE" id="PS50097">
    <property type="entry name" value="BTB"/>
    <property type="match status" value="1"/>
</dbReference>
<accession>A0A9P6CX20</accession>
<sequence>MSLVALSRDKQYYFPEGNVVLLVSPMLFKVHRHILARDGSIFENMFTLDGIAGNVPGSPENSNSQLNVFQQDGSDDESPIVLQGDTPSDFRCLLQCLYALPQDIAHWMSFGANSSDLGLLTSVLMMAHKYHFVTTESWASRTLLEHIHDLPPSGRILSEHMLVRISEVATKSSDEALLAVVRTRWRRLIAENRHLGPALTTTELVGPRSLQGLAYLAVLLQGRSFWNAEPSLTREHRIRLLSGFHNLTHFCAALPDTPPPFAHRAGCADARKCEESWARIWRGVFVDLGSDGQAVRGGGEGGLEARMQVRHHHLDVVGRLMMAISIVNVIPATPDLAEILGGGFASTVCEGAAMDAVVAFSRKTQDELMDFFEDVV</sequence>
<evidence type="ECO:0000313" key="3">
    <source>
        <dbReference type="Proteomes" id="UP000807469"/>
    </source>
</evidence>
<dbReference type="InterPro" id="IPR000210">
    <property type="entry name" value="BTB/POZ_dom"/>
</dbReference>
<organism evidence="2 3">
    <name type="scientific">Pholiota conissans</name>
    <dbReference type="NCBI Taxonomy" id="109636"/>
    <lineage>
        <taxon>Eukaryota</taxon>
        <taxon>Fungi</taxon>
        <taxon>Dikarya</taxon>
        <taxon>Basidiomycota</taxon>
        <taxon>Agaricomycotina</taxon>
        <taxon>Agaricomycetes</taxon>
        <taxon>Agaricomycetidae</taxon>
        <taxon>Agaricales</taxon>
        <taxon>Agaricineae</taxon>
        <taxon>Strophariaceae</taxon>
        <taxon>Pholiota</taxon>
    </lineage>
</organism>
<comment type="caution">
    <text evidence="2">The sequence shown here is derived from an EMBL/GenBank/DDBJ whole genome shotgun (WGS) entry which is preliminary data.</text>
</comment>
<reference evidence="2" key="1">
    <citation type="submission" date="2020-11" db="EMBL/GenBank/DDBJ databases">
        <authorList>
            <consortium name="DOE Joint Genome Institute"/>
            <person name="Ahrendt S."/>
            <person name="Riley R."/>
            <person name="Andreopoulos W."/>
            <person name="Labutti K."/>
            <person name="Pangilinan J."/>
            <person name="Ruiz-Duenas F.J."/>
            <person name="Barrasa J.M."/>
            <person name="Sanchez-Garcia M."/>
            <person name="Camarero S."/>
            <person name="Miyauchi S."/>
            <person name="Serrano A."/>
            <person name="Linde D."/>
            <person name="Babiker R."/>
            <person name="Drula E."/>
            <person name="Ayuso-Fernandez I."/>
            <person name="Pacheco R."/>
            <person name="Padilla G."/>
            <person name="Ferreira P."/>
            <person name="Barriuso J."/>
            <person name="Kellner H."/>
            <person name="Castanera R."/>
            <person name="Alfaro M."/>
            <person name="Ramirez L."/>
            <person name="Pisabarro A.G."/>
            <person name="Kuo A."/>
            <person name="Tritt A."/>
            <person name="Lipzen A."/>
            <person name="He G."/>
            <person name="Yan M."/>
            <person name="Ng V."/>
            <person name="Cullen D."/>
            <person name="Martin F."/>
            <person name="Rosso M.-N."/>
            <person name="Henrissat B."/>
            <person name="Hibbett D."/>
            <person name="Martinez A.T."/>
            <person name="Grigoriev I.V."/>
        </authorList>
    </citation>
    <scope>NUCLEOTIDE SEQUENCE</scope>
    <source>
        <strain evidence="2">CIRM-BRFM 674</strain>
    </source>
</reference>
<evidence type="ECO:0000313" key="2">
    <source>
        <dbReference type="EMBL" id="KAF9483576.1"/>
    </source>
</evidence>
<dbReference type="AlphaFoldDB" id="A0A9P6CX20"/>